<evidence type="ECO:0000259" key="8">
    <source>
        <dbReference type="Pfam" id="PF04039"/>
    </source>
</evidence>
<keyword evidence="4 7" id="KW-0812">Transmembrane</keyword>
<evidence type="ECO:0000256" key="5">
    <source>
        <dbReference type="ARBA" id="ARBA00022989"/>
    </source>
</evidence>
<dbReference type="EMBL" id="JQGC01000027">
    <property type="protein sequence ID" value="KFL29390.1"/>
    <property type="molecule type" value="Genomic_DNA"/>
</dbReference>
<protein>
    <submittedName>
        <fullName evidence="9">Monovalent cation/H+ antiporter subunit B</fullName>
    </submittedName>
</protein>
<dbReference type="STRING" id="46914.JP75_21765"/>
<dbReference type="GO" id="GO:0005886">
    <property type="term" value="C:plasma membrane"/>
    <property type="evidence" value="ECO:0007669"/>
    <property type="project" value="UniProtKB-SubCell"/>
</dbReference>
<gene>
    <name evidence="9" type="ORF">JP75_21765</name>
</gene>
<evidence type="ECO:0000256" key="4">
    <source>
        <dbReference type="ARBA" id="ARBA00022692"/>
    </source>
</evidence>
<keyword evidence="5 7" id="KW-1133">Transmembrane helix</keyword>
<organism evidence="9 10">
    <name type="scientific">Devosia riboflavina</name>
    <dbReference type="NCBI Taxonomy" id="46914"/>
    <lineage>
        <taxon>Bacteria</taxon>
        <taxon>Pseudomonadati</taxon>
        <taxon>Pseudomonadota</taxon>
        <taxon>Alphaproteobacteria</taxon>
        <taxon>Hyphomicrobiales</taxon>
        <taxon>Devosiaceae</taxon>
        <taxon>Devosia</taxon>
    </lineage>
</organism>
<comment type="subcellular location">
    <subcellularLocation>
        <location evidence="1">Cell membrane</location>
        <topology evidence="1">Multi-pass membrane protein</topology>
    </subcellularLocation>
</comment>
<dbReference type="OrthoDB" id="9798859at2"/>
<name>A0A087LXN7_9HYPH</name>
<feature type="transmembrane region" description="Helical" evidence="7">
    <location>
        <begin position="112"/>
        <end position="133"/>
    </location>
</feature>
<evidence type="ECO:0000256" key="2">
    <source>
        <dbReference type="ARBA" id="ARBA00009425"/>
    </source>
</evidence>
<keyword evidence="3" id="KW-1003">Cell membrane</keyword>
<feature type="transmembrane region" description="Helical" evidence="7">
    <location>
        <begin position="67"/>
        <end position="92"/>
    </location>
</feature>
<dbReference type="RefSeq" id="WP_035086635.1">
    <property type="nucleotide sequence ID" value="NZ_JQGC01000027.1"/>
</dbReference>
<comment type="similarity">
    <text evidence="2">Belongs to the CPA3 antiporters (TC 2.A.63) subunit B family.</text>
</comment>
<evidence type="ECO:0000256" key="1">
    <source>
        <dbReference type="ARBA" id="ARBA00004651"/>
    </source>
</evidence>
<dbReference type="PANTHER" id="PTHR33932:SF4">
    <property type="entry name" value="NA(+)_H(+) ANTIPORTER SUBUNIT B"/>
    <property type="match status" value="1"/>
</dbReference>
<evidence type="ECO:0000256" key="7">
    <source>
        <dbReference type="SAM" id="Phobius"/>
    </source>
</evidence>
<evidence type="ECO:0000313" key="9">
    <source>
        <dbReference type="EMBL" id="KFL29390.1"/>
    </source>
</evidence>
<sequence>MNTVIFRTAAPLIVATMLVFSVYVCLRGHNEPGGGFIGGLIAAASIAVFGMASGVPAVRRALKVDPLAIAGFGVLLAGFSGLLSLFIEAPFMTSIWLYLDLGETVVPFSTPMFFDIGVYFVVFGTLSAIALALESDREEDL</sequence>
<reference evidence="9 10" key="1">
    <citation type="submission" date="2014-08" db="EMBL/GenBank/DDBJ databases">
        <authorList>
            <person name="Hassan Y.I."/>
            <person name="Lepp D."/>
            <person name="Zhou T."/>
        </authorList>
    </citation>
    <scope>NUCLEOTIDE SEQUENCE [LARGE SCALE GENOMIC DNA]</scope>
    <source>
        <strain evidence="9 10">IFO13584</strain>
    </source>
</reference>
<evidence type="ECO:0000256" key="6">
    <source>
        <dbReference type="ARBA" id="ARBA00023136"/>
    </source>
</evidence>
<dbReference type="Pfam" id="PF04039">
    <property type="entry name" value="MnhB"/>
    <property type="match status" value="1"/>
</dbReference>
<evidence type="ECO:0000256" key="3">
    <source>
        <dbReference type="ARBA" id="ARBA00022475"/>
    </source>
</evidence>
<evidence type="ECO:0000313" key="10">
    <source>
        <dbReference type="Proteomes" id="UP000028981"/>
    </source>
</evidence>
<dbReference type="InterPro" id="IPR050622">
    <property type="entry name" value="CPA3_antiporter_subunitB"/>
</dbReference>
<dbReference type="PANTHER" id="PTHR33932">
    <property type="entry name" value="NA(+)/H(+) ANTIPORTER SUBUNIT B"/>
    <property type="match status" value="1"/>
</dbReference>
<dbReference type="InterPro" id="IPR007182">
    <property type="entry name" value="MnhB"/>
</dbReference>
<feature type="domain" description="Na+/H+ antiporter MnhB subunit-related protein" evidence="8">
    <location>
        <begin position="5"/>
        <end position="127"/>
    </location>
</feature>
<dbReference type="Proteomes" id="UP000028981">
    <property type="component" value="Unassembled WGS sequence"/>
</dbReference>
<feature type="transmembrane region" description="Helical" evidence="7">
    <location>
        <begin position="35"/>
        <end position="55"/>
    </location>
</feature>
<keyword evidence="10" id="KW-1185">Reference proteome</keyword>
<proteinExistence type="inferred from homology"/>
<comment type="caution">
    <text evidence="9">The sequence shown here is derived from an EMBL/GenBank/DDBJ whole genome shotgun (WGS) entry which is preliminary data.</text>
</comment>
<keyword evidence="6 7" id="KW-0472">Membrane</keyword>
<dbReference type="AlphaFoldDB" id="A0A087LXN7"/>
<feature type="transmembrane region" description="Helical" evidence="7">
    <location>
        <begin position="12"/>
        <end position="29"/>
    </location>
</feature>
<accession>A0A087LXN7</accession>